<evidence type="ECO:0008006" key="4">
    <source>
        <dbReference type="Google" id="ProtNLM"/>
    </source>
</evidence>
<organism evidence="2 3">
    <name type="scientific">Kocuria marina subsp. indica</name>
    <dbReference type="NCBI Taxonomy" id="1049583"/>
    <lineage>
        <taxon>Bacteria</taxon>
        <taxon>Bacillati</taxon>
        <taxon>Actinomycetota</taxon>
        <taxon>Actinomycetes</taxon>
        <taxon>Micrococcales</taxon>
        <taxon>Micrococcaceae</taxon>
        <taxon>Kocuria</taxon>
    </lineage>
</organism>
<accession>A0A1X7CV59</accession>
<gene>
    <name evidence="2" type="ORF">SAMN06296028_10651</name>
</gene>
<name>A0A1X7CV59_9MICC</name>
<feature type="region of interest" description="Disordered" evidence="1">
    <location>
        <begin position="259"/>
        <end position="283"/>
    </location>
</feature>
<evidence type="ECO:0000313" key="3">
    <source>
        <dbReference type="Proteomes" id="UP000192929"/>
    </source>
</evidence>
<evidence type="ECO:0000313" key="2">
    <source>
        <dbReference type="EMBL" id="SMF03576.1"/>
    </source>
</evidence>
<proteinExistence type="predicted"/>
<dbReference type="SUPFAM" id="SSF48452">
    <property type="entry name" value="TPR-like"/>
    <property type="match status" value="2"/>
</dbReference>
<protein>
    <recommendedName>
        <fullName evidence="4">Tetratricopeptide repeat protein</fullName>
    </recommendedName>
</protein>
<reference evidence="3" key="1">
    <citation type="submission" date="2017-04" db="EMBL/GenBank/DDBJ databases">
        <authorList>
            <person name="Varghese N."/>
            <person name="Submissions S."/>
        </authorList>
    </citation>
    <scope>NUCLEOTIDE SEQUENCE [LARGE SCALE GENOMIC DNA]</scope>
    <source>
        <strain evidence="3">NIO-1021</strain>
    </source>
</reference>
<dbReference type="Gene3D" id="1.25.40.10">
    <property type="entry name" value="Tetratricopeptide repeat domain"/>
    <property type="match status" value="2"/>
</dbReference>
<dbReference type="RefSeq" id="WP_085106643.1">
    <property type="nucleotide sequence ID" value="NZ_FXAC01000006.1"/>
</dbReference>
<keyword evidence="3" id="KW-1185">Reference proteome</keyword>
<dbReference type="AlphaFoldDB" id="A0A1X7CV59"/>
<dbReference type="Proteomes" id="UP000192929">
    <property type="component" value="Unassembled WGS sequence"/>
</dbReference>
<sequence length="283" mass="30979">MFARARVARRLQRGRAASSSGDTATARDHYEAALRAARLGEAWLEAGQAASWLGNLARDAGDWADAEHHYRLAATQYKRAPRSARSLGARVQCLENLGDVLLLAGRPWDAYREFQEGAAAAGVDPARPAGDGAGFVTREDLRWVSHLATAAQAAGRRKLAAEHYETVLAGCEARGDVAGQIMCWKGLAALAEGMMAWNDVAHALHTASNLYPALPEPEAHTREWVQCLRDLGAVYKTLGRRDKQVRAFKLAMRLEQVDASARTDRDAGQRTNETMAHDEHRDD</sequence>
<evidence type="ECO:0000256" key="1">
    <source>
        <dbReference type="SAM" id="MobiDB-lite"/>
    </source>
</evidence>
<dbReference type="InterPro" id="IPR011990">
    <property type="entry name" value="TPR-like_helical_dom_sf"/>
</dbReference>
<dbReference type="EMBL" id="FXAC01000006">
    <property type="protein sequence ID" value="SMF03576.1"/>
    <property type="molecule type" value="Genomic_DNA"/>
</dbReference>